<evidence type="ECO:0000313" key="1">
    <source>
        <dbReference type="EMBL" id="CAB5220743.1"/>
    </source>
</evidence>
<organism evidence="1">
    <name type="scientific">uncultured Caudovirales phage</name>
    <dbReference type="NCBI Taxonomy" id="2100421"/>
    <lineage>
        <taxon>Viruses</taxon>
        <taxon>Duplodnaviria</taxon>
        <taxon>Heunggongvirae</taxon>
        <taxon>Uroviricota</taxon>
        <taxon>Caudoviricetes</taxon>
        <taxon>Peduoviridae</taxon>
        <taxon>Maltschvirus</taxon>
        <taxon>Maltschvirus maltsch</taxon>
    </lineage>
</organism>
<proteinExistence type="predicted"/>
<protein>
    <submittedName>
        <fullName evidence="1">Uncharacterized protein</fullName>
    </submittedName>
</protein>
<gene>
    <name evidence="1" type="ORF">UFOVP247_31</name>
</gene>
<dbReference type="EMBL" id="LR798288">
    <property type="protein sequence ID" value="CAB5220743.1"/>
    <property type="molecule type" value="Genomic_DNA"/>
</dbReference>
<name>A0A6J7X0G9_9CAUD</name>
<accession>A0A6J7X0G9</accession>
<reference evidence="1" key="1">
    <citation type="submission" date="2020-05" db="EMBL/GenBank/DDBJ databases">
        <authorList>
            <person name="Chiriac C."/>
            <person name="Salcher M."/>
            <person name="Ghai R."/>
            <person name="Kavagutti S V."/>
        </authorList>
    </citation>
    <scope>NUCLEOTIDE SEQUENCE</scope>
</reference>
<sequence>MTVGSGGVEYENKVLNVLRPQIKNMPSFAIKESTAAFSASEPDLVLMYNKRQQINIEIKQDSKAQMGGGSYNYDMSKKEFFLTGKADIDPSLNDQIVNLLRSTIADDLDKLLKFVSERDARVIAEKVKGLPLKATKRMWETIVKERLLVPLNKSIPTSQTFIHDHYAKKSCYYIQIGGAGLFYLKSNPLGLPVPQLNTGMNIELRLGRGGSTFDRSVGENTASGNIRAQGRLIQFSSKSPYSLDKDGDFTKLFSNIKIK</sequence>